<accession>A0A395JSQ3</accession>
<organism evidence="1 2">
    <name type="scientific">Arenicella xantha</name>
    <dbReference type="NCBI Taxonomy" id="644221"/>
    <lineage>
        <taxon>Bacteria</taxon>
        <taxon>Pseudomonadati</taxon>
        <taxon>Pseudomonadota</taxon>
        <taxon>Gammaproteobacteria</taxon>
        <taxon>Arenicellales</taxon>
        <taxon>Arenicellaceae</taxon>
        <taxon>Arenicella</taxon>
    </lineage>
</organism>
<dbReference type="Proteomes" id="UP000253083">
    <property type="component" value="Unassembled WGS sequence"/>
</dbReference>
<dbReference type="RefSeq" id="WP_113952948.1">
    <property type="nucleotide sequence ID" value="NZ_QNRT01000001.1"/>
</dbReference>
<comment type="caution">
    <text evidence="1">The sequence shown here is derived from an EMBL/GenBank/DDBJ whole genome shotgun (WGS) entry which is preliminary data.</text>
</comment>
<dbReference type="Pfam" id="PF07277">
    <property type="entry name" value="SapC"/>
    <property type="match status" value="1"/>
</dbReference>
<reference evidence="1 2" key="1">
    <citation type="submission" date="2018-06" db="EMBL/GenBank/DDBJ databases">
        <title>Genomic Encyclopedia of Type Strains, Phase IV (KMG-IV): sequencing the most valuable type-strain genomes for metagenomic binning, comparative biology and taxonomic classification.</title>
        <authorList>
            <person name="Goeker M."/>
        </authorList>
    </citation>
    <scope>NUCLEOTIDE SEQUENCE [LARGE SCALE GENOMIC DNA]</scope>
    <source>
        <strain evidence="1 2">DSM 24032</strain>
    </source>
</reference>
<evidence type="ECO:0000313" key="1">
    <source>
        <dbReference type="EMBL" id="RBP53372.1"/>
    </source>
</evidence>
<dbReference type="OrthoDB" id="9806524at2"/>
<proteinExistence type="predicted"/>
<sequence>MAELKELNPKDHGNLKVAPNCAIKVAQKQHLINLKVNEIGHAMTSFPVFLTRVSDQSDWAISAITSFEIDSNLFVKDDAWQASYQPTGMQTYPFFLMNSPSEKGQFTMGIDETNPAFNTEDGQSLFEENDKATEYLSQVTAQLQNDIKNEIHSYRFMQKLDELGLIKPMDLLVFYNEGAVNTLKGLHTIDEEKLQTMDISAIDDLRTSGYLGPVYGLLMSIFQLNAMIKRHNEYGDLRRVGQVKLEAPKPSA</sequence>
<name>A0A395JSQ3_9GAMM</name>
<protein>
    <submittedName>
        <fullName evidence="1">SapC protein</fullName>
    </submittedName>
</protein>
<dbReference type="EMBL" id="QNRT01000001">
    <property type="protein sequence ID" value="RBP53372.1"/>
    <property type="molecule type" value="Genomic_DNA"/>
</dbReference>
<gene>
    <name evidence="1" type="ORF">DFR28_101758</name>
</gene>
<evidence type="ECO:0000313" key="2">
    <source>
        <dbReference type="Proteomes" id="UP000253083"/>
    </source>
</evidence>
<keyword evidence="2" id="KW-1185">Reference proteome</keyword>
<dbReference type="AlphaFoldDB" id="A0A395JSQ3"/>
<dbReference type="InParanoid" id="A0A395JSQ3"/>
<dbReference type="InterPro" id="IPR010836">
    <property type="entry name" value="SapC"/>
</dbReference>